<evidence type="ECO:0008006" key="5">
    <source>
        <dbReference type="Google" id="ProtNLM"/>
    </source>
</evidence>
<dbReference type="STRING" id="34690.A0A182UDP8"/>
<accession>A0A182UDP8</accession>
<dbReference type="VEuPathDB" id="VectorBase:AMEC018541"/>
<name>A0A182UDP8_9DIPT</name>
<reference evidence="4" key="1">
    <citation type="submission" date="2014-01" db="EMBL/GenBank/DDBJ databases">
        <title>The Genome Sequence of Anopheles melas CM1001059_A (V2).</title>
        <authorList>
            <consortium name="The Broad Institute Genomics Platform"/>
            <person name="Neafsey D.E."/>
            <person name="Besansky N."/>
            <person name="Howell P."/>
            <person name="Walton C."/>
            <person name="Young S.K."/>
            <person name="Zeng Q."/>
            <person name="Gargeya S."/>
            <person name="Fitzgerald M."/>
            <person name="Haas B."/>
            <person name="Abouelleil A."/>
            <person name="Allen A.W."/>
            <person name="Alvarado L."/>
            <person name="Arachchi H.M."/>
            <person name="Berlin A.M."/>
            <person name="Chapman S.B."/>
            <person name="Gainer-Dewar J."/>
            <person name="Goldberg J."/>
            <person name="Griggs A."/>
            <person name="Gujja S."/>
            <person name="Hansen M."/>
            <person name="Howarth C."/>
            <person name="Imamovic A."/>
            <person name="Ireland A."/>
            <person name="Larimer J."/>
            <person name="McCowan C."/>
            <person name="Murphy C."/>
            <person name="Pearson M."/>
            <person name="Poon T.W."/>
            <person name="Priest M."/>
            <person name="Roberts A."/>
            <person name="Saif S."/>
            <person name="Shea T."/>
            <person name="Sisk P."/>
            <person name="Sykes S."/>
            <person name="Wortman J."/>
            <person name="Nusbaum C."/>
            <person name="Birren B."/>
        </authorList>
    </citation>
    <scope>NUCLEOTIDE SEQUENCE [LARGE SCALE GENOMIC DNA]</scope>
    <source>
        <strain evidence="4">CM1001059</strain>
    </source>
</reference>
<dbReference type="Proteomes" id="UP000075902">
    <property type="component" value="Unassembled WGS sequence"/>
</dbReference>
<keyword evidence="4" id="KW-1185">Reference proteome</keyword>
<sequence length="336" mass="36968">MLAEAFRTLCLRPSTDMRKLRETEPCSGTISKSNSNNSIQSVTDDYEQLETKESLELTIVTATTTTTAVPAAEEASTHDGSCRTTRNAGETQANNLDLAIETTTCGNDEVERPTLPHELCKRTKEAHSNESSGASSVVLESKITPPYLATGAINTSAQQSIVSVECQQASLGSDTDSALSSMSPQPNSFTGDSPDDDPWNVQRSVIARDDGKLARIKLELDEMQQRYDILNRDYTLAKEQIDQLEQELVKATQASREQSKLNERIAYLVKREEDLLKESHELREQNELLEFKSPATRATFQRLSFIGTISFPSTLAITIVQNGPTTKHSITHAGAL</sequence>
<keyword evidence="1" id="KW-0175">Coiled coil</keyword>
<feature type="compositionally biased region" description="Polar residues" evidence="2">
    <location>
        <begin position="173"/>
        <end position="191"/>
    </location>
</feature>
<dbReference type="AlphaFoldDB" id="A0A182UDP8"/>
<dbReference type="PANTHER" id="PTHR34707">
    <property type="entry name" value="VIMENTIN-TYPE INTERMEDIATE FILAMENT-ASSOCIATED COILED-COIL PROTEIN"/>
    <property type="match status" value="1"/>
</dbReference>
<dbReference type="GO" id="GO:0045098">
    <property type="term" value="C:type III intermediate filament"/>
    <property type="evidence" value="ECO:0007669"/>
    <property type="project" value="TreeGrafter"/>
</dbReference>
<dbReference type="EnsemblMetazoa" id="AMEC018541-RA">
    <property type="protein sequence ID" value="AMEC018541-PA"/>
    <property type="gene ID" value="AMEC018541"/>
</dbReference>
<evidence type="ECO:0000313" key="3">
    <source>
        <dbReference type="EnsemblMetazoa" id="AMEC018541-PA"/>
    </source>
</evidence>
<feature type="region of interest" description="Disordered" evidence="2">
    <location>
        <begin position="173"/>
        <end position="201"/>
    </location>
</feature>
<feature type="coiled-coil region" evidence="1">
    <location>
        <begin position="206"/>
        <end position="261"/>
    </location>
</feature>
<proteinExistence type="predicted"/>
<evidence type="ECO:0000256" key="1">
    <source>
        <dbReference type="SAM" id="Coils"/>
    </source>
</evidence>
<evidence type="ECO:0000313" key="4">
    <source>
        <dbReference type="Proteomes" id="UP000075902"/>
    </source>
</evidence>
<organism evidence="3 4">
    <name type="scientific">Anopheles melas</name>
    <dbReference type="NCBI Taxonomy" id="34690"/>
    <lineage>
        <taxon>Eukaryota</taxon>
        <taxon>Metazoa</taxon>
        <taxon>Ecdysozoa</taxon>
        <taxon>Arthropoda</taxon>
        <taxon>Hexapoda</taxon>
        <taxon>Insecta</taxon>
        <taxon>Pterygota</taxon>
        <taxon>Neoptera</taxon>
        <taxon>Endopterygota</taxon>
        <taxon>Diptera</taxon>
        <taxon>Nematocera</taxon>
        <taxon>Culicoidea</taxon>
        <taxon>Culicidae</taxon>
        <taxon>Anophelinae</taxon>
        <taxon>Anopheles</taxon>
    </lineage>
</organism>
<protein>
    <recommendedName>
        <fullName evidence="5">Janus kinase and microtubule-interacting protein C-terminal domain-containing protein</fullName>
    </recommendedName>
</protein>
<reference evidence="3" key="2">
    <citation type="submission" date="2020-05" db="UniProtKB">
        <authorList>
            <consortium name="EnsemblMetazoa"/>
        </authorList>
    </citation>
    <scope>IDENTIFICATION</scope>
    <source>
        <strain evidence="3">CM1001059</strain>
    </source>
</reference>
<dbReference type="PANTHER" id="PTHR34707:SF1">
    <property type="entry name" value="VIMENTIN-TYPE INTERMEDIATE FILAMENT-ASSOCIATED COILED-COIL PROTEIN"/>
    <property type="match status" value="1"/>
</dbReference>
<evidence type="ECO:0000256" key="2">
    <source>
        <dbReference type="SAM" id="MobiDB-lite"/>
    </source>
</evidence>